<dbReference type="EMBL" id="MFIX01000018">
    <property type="protein sequence ID" value="OGG06595.1"/>
    <property type="molecule type" value="Genomic_DNA"/>
</dbReference>
<proteinExistence type="predicted"/>
<accession>A0A1F5Z2J1</accession>
<comment type="caution">
    <text evidence="1">The sequence shown here is derived from an EMBL/GenBank/DDBJ whole genome shotgun (WGS) entry which is preliminary data.</text>
</comment>
<reference evidence="1 2" key="1">
    <citation type="journal article" date="2016" name="Nat. Commun.">
        <title>Thousands of microbial genomes shed light on interconnected biogeochemical processes in an aquifer system.</title>
        <authorList>
            <person name="Anantharaman K."/>
            <person name="Brown C.T."/>
            <person name="Hug L.A."/>
            <person name="Sharon I."/>
            <person name="Castelle C.J."/>
            <person name="Probst A.J."/>
            <person name="Thomas B.C."/>
            <person name="Singh A."/>
            <person name="Wilkins M.J."/>
            <person name="Karaoz U."/>
            <person name="Brodie E.L."/>
            <person name="Williams K.H."/>
            <person name="Hubbard S.S."/>
            <person name="Banfield J.F."/>
        </authorList>
    </citation>
    <scope>NUCLEOTIDE SEQUENCE [LARGE SCALE GENOMIC DNA]</scope>
</reference>
<gene>
    <name evidence="1" type="ORF">A3F83_15140</name>
</gene>
<protein>
    <submittedName>
        <fullName evidence="1">Uncharacterized protein</fullName>
    </submittedName>
</protein>
<dbReference type="AlphaFoldDB" id="A0A1F5Z2J1"/>
<name>A0A1F5Z2J1_9BACT</name>
<organism evidence="1 2">
    <name type="scientific">Candidatus Glassbacteria bacterium RIFCSPLOWO2_12_FULL_58_11</name>
    <dbReference type="NCBI Taxonomy" id="1817867"/>
    <lineage>
        <taxon>Bacteria</taxon>
        <taxon>Candidatus Glassiibacteriota</taxon>
    </lineage>
</organism>
<sequence length="231" mass="26234">MQHKTNLAYSLTTTLLNPLELLPLARGASWRYSYLYSYYYVSEPVGTLRINRYGKFSLTTKQEIAEYGRRAYLVETRLDLDCDYSQEDTFTTGKSNSRCRRMSSRALHELTIVGNALWYDNGDELEFMMPCAFGQGTYVNLKLFDYPGTPDFPGRFNFFDYLLGPGRLSCGRYQYSAAPPDPGVDQKTALFSTSGQGPLSLRSHIERSGAAVMIEDLSIDLLEYIPGRHAR</sequence>
<evidence type="ECO:0000313" key="2">
    <source>
        <dbReference type="Proteomes" id="UP000179129"/>
    </source>
</evidence>
<dbReference type="Proteomes" id="UP000179129">
    <property type="component" value="Unassembled WGS sequence"/>
</dbReference>
<evidence type="ECO:0000313" key="1">
    <source>
        <dbReference type="EMBL" id="OGG06595.1"/>
    </source>
</evidence>